<keyword evidence="4" id="KW-1185">Reference proteome</keyword>
<evidence type="ECO:0000313" key="3">
    <source>
        <dbReference type="EMBL" id="ETX07305.1"/>
    </source>
</evidence>
<accession>W4MAW9</accession>
<name>W4MAW9_9BACT</name>
<protein>
    <submittedName>
        <fullName evidence="3">Uncharacterized protein</fullName>
    </submittedName>
</protein>
<organism evidence="3 4">
    <name type="scientific">Candidatus Entotheonella gemina</name>
    <dbReference type="NCBI Taxonomy" id="1429439"/>
    <lineage>
        <taxon>Bacteria</taxon>
        <taxon>Pseudomonadati</taxon>
        <taxon>Nitrospinota/Tectimicrobiota group</taxon>
        <taxon>Candidatus Tectimicrobiota</taxon>
        <taxon>Candidatus Entotheonellia</taxon>
        <taxon>Candidatus Entotheonellales</taxon>
        <taxon>Candidatus Entotheonellaceae</taxon>
        <taxon>Candidatus Entotheonella</taxon>
    </lineage>
</organism>
<comment type="caution">
    <text evidence="3">The sequence shown here is derived from an EMBL/GenBank/DDBJ whole genome shotgun (WGS) entry which is preliminary data.</text>
</comment>
<feature type="transmembrane region" description="Helical" evidence="2">
    <location>
        <begin position="76"/>
        <end position="100"/>
    </location>
</feature>
<dbReference type="EMBL" id="AZHX01000483">
    <property type="protein sequence ID" value="ETX07305.1"/>
    <property type="molecule type" value="Genomic_DNA"/>
</dbReference>
<keyword evidence="2" id="KW-1133">Transmembrane helix</keyword>
<reference evidence="3 4" key="1">
    <citation type="journal article" date="2014" name="Nature">
        <title>An environmental bacterial taxon with a large and distinct metabolic repertoire.</title>
        <authorList>
            <person name="Wilson M.C."/>
            <person name="Mori T."/>
            <person name="Ruckert C."/>
            <person name="Uria A.R."/>
            <person name="Helf M.J."/>
            <person name="Takada K."/>
            <person name="Gernert C."/>
            <person name="Steffens U.A."/>
            <person name="Heycke N."/>
            <person name="Schmitt S."/>
            <person name="Rinke C."/>
            <person name="Helfrich E.J."/>
            <person name="Brachmann A.O."/>
            <person name="Gurgui C."/>
            <person name="Wakimoto T."/>
            <person name="Kracht M."/>
            <person name="Crusemann M."/>
            <person name="Hentschel U."/>
            <person name="Abe I."/>
            <person name="Matsunaga S."/>
            <person name="Kalinowski J."/>
            <person name="Takeyama H."/>
            <person name="Piel J."/>
        </authorList>
    </citation>
    <scope>NUCLEOTIDE SEQUENCE [LARGE SCALE GENOMIC DNA]</scope>
    <source>
        <strain evidence="4">TSY2</strain>
    </source>
</reference>
<feature type="region of interest" description="Disordered" evidence="1">
    <location>
        <begin position="107"/>
        <end position="133"/>
    </location>
</feature>
<evidence type="ECO:0000256" key="1">
    <source>
        <dbReference type="SAM" id="MobiDB-lite"/>
    </source>
</evidence>
<evidence type="ECO:0000256" key="2">
    <source>
        <dbReference type="SAM" id="Phobius"/>
    </source>
</evidence>
<evidence type="ECO:0000313" key="4">
    <source>
        <dbReference type="Proteomes" id="UP000019140"/>
    </source>
</evidence>
<gene>
    <name evidence="3" type="ORF">ETSY2_11990</name>
</gene>
<proteinExistence type="predicted"/>
<dbReference type="AlphaFoldDB" id="W4MAW9"/>
<sequence length="539" mass="60805">MSRHNPDACDHEHRDVVAGLRRMSDDIEMPPGLLDRVKDQESYLRYVWQEEETTSGFERFVEWLRLAWTAPARVKAAAVTVVMMGVAIGMAMGVFLFGSWRLSGPLNTAAPERRTERPEALGELASPPTVDSKPGLLTEAVFRSRSEAQWRQYREWQQVKNSSQPDVLAKFAALYPDGPYTPAVRRRLEQLRQGPCLSVRTRSPRVMPLSLLYSIESRDDLYWFYVRIHNQCDAPLHLSIHVDVRKGPARLPHDQRGVQFTVLPGESRSERIDPLLDWTSNDTHAVLELVWEIRNMADGTLEHTETARIRLLPKTWFAWDLTTPEGQPVSHDFLLASLAAWVQNPLPAAAGDCHQTGWDETPPNHRLEAASDWFEHCYQRLFHQEPPIRTTSAGTHFPPAAGQVVRSPAQIVTERTATPLEAVLLLSSLGKAMAKQLEVHVALFVLPHTVEPGAYQAFILAWTLAGSTRWQALDLQRAATLSFADNVRQASEQVNTWMRRQPGVIKALERRGVFLQDQPAQVGVDFAKAAQTFLIRGLP</sequence>
<dbReference type="HOGENOM" id="CLU_504979_0_0_7"/>
<dbReference type="Proteomes" id="UP000019140">
    <property type="component" value="Unassembled WGS sequence"/>
</dbReference>
<keyword evidence="2" id="KW-0472">Membrane</keyword>
<feature type="compositionally biased region" description="Basic and acidic residues" evidence="1">
    <location>
        <begin position="111"/>
        <end position="120"/>
    </location>
</feature>
<keyword evidence="2" id="KW-0812">Transmembrane</keyword>